<dbReference type="PANTHER" id="PTHR11219">
    <property type="entry name" value="TENEURIN AND N-ACETYLGLUCOSAMINE-1-PHOSPHODIESTER ALPHA-N-ACETYLGLUCOSAMINIDASE"/>
    <property type="match status" value="1"/>
</dbReference>
<keyword evidence="1 5" id="KW-0245">EGF-like domain</keyword>
<keyword evidence="3 5" id="KW-1015">Disulfide bond</keyword>
<dbReference type="PROSITE" id="PS50026">
    <property type="entry name" value="EGF_3"/>
    <property type="match status" value="1"/>
</dbReference>
<dbReference type="RefSeq" id="XP_002293744.1">
    <property type="nucleotide sequence ID" value="XM_002293708.1"/>
</dbReference>
<evidence type="ECO:0000259" key="6">
    <source>
        <dbReference type="PROSITE" id="PS50026"/>
    </source>
</evidence>
<feature type="domain" description="EGF-like" evidence="6">
    <location>
        <begin position="1"/>
        <end position="29"/>
    </location>
</feature>
<evidence type="ECO:0000256" key="4">
    <source>
        <dbReference type="ARBA" id="ARBA00023180"/>
    </source>
</evidence>
<dbReference type="STRING" id="35128.B8CCD3"/>
<keyword evidence="4" id="KW-0325">Glycoprotein</keyword>
<dbReference type="Pfam" id="PF18720">
    <property type="entry name" value="EGF_Tenascin"/>
    <property type="match status" value="1"/>
</dbReference>
<dbReference type="KEGG" id="tps:THAPSDRAFT_264161"/>
<dbReference type="InterPro" id="IPR041161">
    <property type="entry name" value="EGF_Tenascin"/>
</dbReference>
<dbReference type="Pfam" id="PF23106">
    <property type="entry name" value="EGF_Teneurin"/>
    <property type="match status" value="2"/>
</dbReference>
<feature type="non-terminal residue" evidence="7">
    <location>
        <position position="171"/>
    </location>
</feature>
<dbReference type="OMA" id="CECASEF"/>
<evidence type="ECO:0000256" key="3">
    <source>
        <dbReference type="ARBA" id="ARBA00023157"/>
    </source>
</evidence>
<protein>
    <recommendedName>
        <fullName evidence="6">EGF-like domain-containing protein</fullName>
    </recommendedName>
</protein>
<dbReference type="EMBL" id="CM000649">
    <property type="protein sequence ID" value="EED88753.1"/>
    <property type="molecule type" value="Genomic_DNA"/>
</dbReference>
<proteinExistence type="predicted"/>
<dbReference type="PaxDb" id="35128-Thaps264161"/>
<dbReference type="PROSITE" id="PS00022">
    <property type="entry name" value="EGF_1"/>
    <property type="match status" value="1"/>
</dbReference>
<keyword evidence="8" id="KW-1185">Reference proteome</keyword>
<evidence type="ECO:0000256" key="2">
    <source>
        <dbReference type="ARBA" id="ARBA00022737"/>
    </source>
</evidence>
<dbReference type="SUPFAM" id="SSF57196">
    <property type="entry name" value="EGF/Laminin"/>
    <property type="match status" value="1"/>
</dbReference>
<evidence type="ECO:0000313" key="7">
    <source>
        <dbReference type="EMBL" id="EED88753.1"/>
    </source>
</evidence>
<gene>
    <name evidence="7" type="ORF">THAPSDRAFT_264161</name>
</gene>
<dbReference type="AlphaFoldDB" id="B8CCD3"/>
<feature type="non-terminal residue" evidence="7">
    <location>
        <position position="1"/>
    </location>
</feature>
<evidence type="ECO:0000256" key="1">
    <source>
        <dbReference type="ARBA" id="ARBA00022536"/>
    </source>
</evidence>
<reference evidence="7 8" key="1">
    <citation type="journal article" date="2004" name="Science">
        <title>The genome of the diatom Thalassiosira pseudonana: ecology, evolution, and metabolism.</title>
        <authorList>
            <person name="Armbrust E.V."/>
            <person name="Berges J.A."/>
            <person name="Bowler C."/>
            <person name="Green B.R."/>
            <person name="Martinez D."/>
            <person name="Putnam N.H."/>
            <person name="Zhou S."/>
            <person name="Allen A.E."/>
            <person name="Apt K.E."/>
            <person name="Bechner M."/>
            <person name="Brzezinski M.A."/>
            <person name="Chaal B.K."/>
            <person name="Chiovitti A."/>
            <person name="Davis A.K."/>
            <person name="Demarest M.S."/>
            <person name="Detter J.C."/>
            <person name="Glavina T."/>
            <person name="Goodstein D."/>
            <person name="Hadi M.Z."/>
            <person name="Hellsten U."/>
            <person name="Hildebrand M."/>
            <person name="Jenkins B.D."/>
            <person name="Jurka J."/>
            <person name="Kapitonov V.V."/>
            <person name="Kroger N."/>
            <person name="Lau W.W."/>
            <person name="Lane T.W."/>
            <person name="Larimer F.W."/>
            <person name="Lippmeier J.C."/>
            <person name="Lucas S."/>
            <person name="Medina M."/>
            <person name="Montsant A."/>
            <person name="Obornik M."/>
            <person name="Parker M.S."/>
            <person name="Palenik B."/>
            <person name="Pazour G.J."/>
            <person name="Richardson P.M."/>
            <person name="Rynearson T.A."/>
            <person name="Saito M.A."/>
            <person name="Schwartz D.C."/>
            <person name="Thamatrakoln K."/>
            <person name="Valentin K."/>
            <person name="Vardi A."/>
            <person name="Wilkerson F.P."/>
            <person name="Rokhsar D.S."/>
        </authorList>
    </citation>
    <scope>NUCLEOTIDE SEQUENCE [LARGE SCALE GENOMIC DNA]</scope>
    <source>
        <strain evidence="7 8">CCMP1335</strain>
    </source>
</reference>
<evidence type="ECO:0000256" key="5">
    <source>
        <dbReference type="PROSITE-ProRule" id="PRU00076"/>
    </source>
</evidence>
<reference evidence="7 8" key="2">
    <citation type="journal article" date="2008" name="Nature">
        <title>The Phaeodactylum genome reveals the evolutionary history of diatom genomes.</title>
        <authorList>
            <person name="Bowler C."/>
            <person name="Allen A.E."/>
            <person name="Badger J.H."/>
            <person name="Grimwood J."/>
            <person name="Jabbari K."/>
            <person name="Kuo A."/>
            <person name="Maheswari U."/>
            <person name="Martens C."/>
            <person name="Maumus F."/>
            <person name="Otillar R.P."/>
            <person name="Rayko E."/>
            <person name="Salamov A."/>
            <person name="Vandepoele K."/>
            <person name="Beszteri B."/>
            <person name="Gruber A."/>
            <person name="Heijde M."/>
            <person name="Katinka M."/>
            <person name="Mock T."/>
            <person name="Valentin K."/>
            <person name="Verret F."/>
            <person name="Berges J.A."/>
            <person name="Brownlee C."/>
            <person name="Cadoret J.P."/>
            <person name="Chiovitti A."/>
            <person name="Choi C.J."/>
            <person name="Coesel S."/>
            <person name="De Martino A."/>
            <person name="Detter J.C."/>
            <person name="Durkin C."/>
            <person name="Falciatore A."/>
            <person name="Fournet J."/>
            <person name="Haruta M."/>
            <person name="Huysman M.J."/>
            <person name="Jenkins B.D."/>
            <person name="Jiroutova K."/>
            <person name="Jorgensen R.E."/>
            <person name="Joubert Y."/>
            <person name="Kaplan A."/>
            <person name="Kroger N."/>
            <person name="Kroth P.G."/>
            <person name="La Roche J."/>
            <person name="Lindquist E."/>
            <person name="Lommer M."/>
            <person name="Martin-Jezequel V."/>
            <person name="Lopez P.J."/>
            <person name="Lucas S."/>
            <person name="Mangogna M."/>
            <person name="McGinnis K."/>
            <person name="Medlin L.K."/>
            <person name="Montsant A."/>
            <person name="Oudot-Le Secq M.P."/>
            <person name="Napoli C."/>
            <person name="Obornik M."/>
            <person name="Parker M.S."/>
            <person name="Petit J.L."/>
            <person name="Porcel B.M."/>
            <person name="Poulsen N."/>
            <person name="Robison M."/>
            <person name="Rychlewski L."/>
            <person name="Rynearson T.A."/>
            <person name="Schmutz J."/>
            <person name="Shapiro H."/>
            <person name="Siaut M."/>
            <person name="Stanley M."/>
            <person name="Sussman M.R."/>
            <person name="Taylor A.R."/>
            <person name="Vardi A."/>
            <person name="von Dassow P."/>
            <person name="Vyverman W."/>
            <person name="Willis A."/>
            <person name="Wyrwicz L.S."/>
            <person name="Rokhsar D.S."/>
            <person name="Weissenbach J."/>
            <person name="Armbrust E.V."/>
            <person name="Green B.R."/>
            <person name="Van de Peer Y."/>
            <person name="Grigoriev I.V."/>
        </authorList>
    </citation>
    <scope>NUCLEOTIDE SEQUENCE [LARGE SCALE GENOMIC DNA]</scope>
    <source>
        <strain evidence="7 8">CCMP1335</strain>
    </source>
</reference>
<dbReference type="PANTHER" id="PTHR11219:SF69">
    <property type="entry name" value="TENEURIN-A"/>
    <property type="match status" value="1"/>
</dbReference>
<feature type="disulfide bond" evidence="5">
    <location>
        <begin position="1"/>
        <end position="11"/>
    </location>
</feature>
<dbReference type="HOGENOM" id="CLU_074962_0_0_1"/>
<dbReference type="InterPro" id="IPR051216">
    <property type="entry name" value="Teneurin"/>
</dbReference>
<dbReference type="Proteomes" id="UP000001449">
    <property type="component" value="Chromosome 14"/>
</dbReference>
<sequence length="171" mass="17974">CPNRCSLHGVCNNVGVCECASEFEGADCSERRCPVGLAFSDVASDVDTAHQNAVCSGRGGCVAGSCICDEGFTGVACERTACHNNCNGKGRCVSLKHLAESTLNHNSQRFSYDTNWDSEKIHGCICDSGYSGFDCSLHECPTGDDPMTSGGNAPCSNRGVCDEDTGSCRCF</sequence>
<dbReference type="GeneID" id="7452670"/>
<feature type="disulfide bond" evidence="5">
    <location>
        <begin position="19"/>
        <end position="28"/>
    </location>
</feature>
<organism evidence="7 8">
    <name type="scientific">Thalassiosira pseudonana</name>
    <name type="common">Marine diatom</name>
    <name type="synonym">Cyclotella nana</name>
    <dbReference type="NCBI Taxonomy" id="35128"/>
    <lineage>
        <taxon>Eukaryota</taxon>
        <taxon>Sar</taxon>
        <taxon>Stramenopiles</taxon>
        <taxon>Ochrophyta</taxon>
        <taxon>Bacillariophyta</taxon>
        <taxon>Coscinodiscophyceae</taxon>
        <taxon>Thalassiosirophycidae</taxon>
        <taxon>Thalassiosirales</taxon>
        <taxon>Thalassiosiraceae</taxon>
        <taxon>Thalassiosira</taxon>
    </lineage>
</organism>
<accession>B8CCD3</accession>
<evidence type="ECO:0000313" key="8">
    <source>
        <dbReference type="Proteomes" id="UP000001449"/>
    </source>
</evidence>
<comment type="caution">
    <text evidence="5">Lacks conserved residue(s) required for the propagation of feature annotation.</text>
</comment>
<dbReference type="eggNOG" id="KOG1225">
    <property type="taxonomic scope" value="Eukaryota"/>
</dbReference>
<dbReference type="Gene3D" id="2.10.25.10">
    <property type="entry name" value="Laminin"/>
    <property type="match status" value="2"/>
</dbReference>
<dbReference type="InParanoid" id="B8CCD3"/>
<name>B8CCD3_THAPS</name>
<dbReference type="InterPro" id="IPR000742">
    <property type="entry name" value="EGF"/>
</dbReference>
<keyword evidence="2" id="KW-0677">Repeat</keyword>